<evidence type="ECO:0000313" key="12">
    <source>
        <dbReference type="Proteomes" id="UP001366166"/>
    </source>
</evidence>
<proteinExistence type="inferred from homology"/>
<sequence length="482" mass="52458">MAKLTKKQCKDLSEKLTIAKKSVWDQAKPAQRKQIMELGESYKEFLDQAKTERMAVDTIVSRAKAKSFKPFKPGTKAKRLYFDYKGKVVALAVLGKHSPAKGMRLLGAHIDAPRLDLKMQPLYEDQELVFLKTHYYGGIKKYHWMSRPLAIHGVVCTRDGKKVEVHLGDEPNDPVFTVLDLLPHLSRRGQEQKKLGDAIEAERMNLLIGSLPLDAEGGKEKAKLGVLKLLNDSYGITEADLISAELELVPAGKARDVGLDRALVGAYGQDDRSSAFAALEAILVLKNPALTSVAVFLDKEEIGSEGATGAQSRFLEHLAASLLEAAGESASYRQVMGSLAASQMLSADVNAAYDPDYPEVHEKRNAAFIGYGVCLTKYTGHGGKYGASDADAEYVAWLRKVWDEAGVTWQAAGMGKVDEGGGGTIAKHMAVYGMDIIDVGPAMLAMHSPFEISAKADIYSSLKAYQAFYEAPVLKGRTGCMP</sequence>
<evidence type="ECO:0000256" key="4">
    <source>
        <dbReference type="ARBA" id="ARBA00022670"/>
    </source>
</evidence>
<dbReference type="PRINTS" id="PR00932">
    <property type="entry name" value="AMINO1PTASE"/>
</dbReference>
<dbReference type="SUPFAM" id="SSF101821">
    <property type="entry name" value="Aminopeptidase/glucanase lid domain"/>
    <property type="match status" value="1"/>
</dbReference>
<evidence type="ECO:0000256" key="9">
    <source>
        <dbReference type="RuleBase" id="RU004386"/>
    </source>
</evidence>
<gene>
    <name evidence="11" type="ORF">FAK_24490</name>
</gene>
<dbReference type="InterPro" id="IPR001948">
    <property type="entry name" value="Peptidase_M18"/>
</dbReference>
<dbReference type="Pfam" id="PF02127">
    <property type="entry name" value="Peptidase_M18"/>
    <property type="match status" value="1"/>
</dbReference>
<dbReference type="InterPro" id="IPR023358">
    <property type="entry name" value="Peptidase_M18_dom2"/>
</dbReference>
<comment type="cofactor">
    <cofactor evidence="1 10">
        <name>Zn(2+)</name>
        <dbReference type="ChEBI" id="CHEBI:29105"/>
    </cofactor>
</comment>
<dbReference type="PANTHER" id="PTHR28570">
    <property type="entry name" value="ASPARTYL AMINOPEPTIDASE"/>
    <property type="match status" value="1"/>
</dbReference>
<evidence type="ECO:0000256" key="10">
    <source>
        <dbReference type="RuleBase" id="RU004387"/>
    </source>
</evidence>
<reference evidence="12" key="1">
    <citation type="journal article" date="2023" name="Arch. Microbiol.">
        <title>Desulfoferula mesophilus gen. nov. sp. nov., a mesophilic sulfate-reducing bacterium isolated from a brackish lake sediment.</title>
        <authorList>
            <person name="Watanabe T."/>
            <person name="Yabe T."/>
            <person name="Tsuji J.M."/>
            <person name="Fukui M."/>
        </authorList>
    </citation>
    <scope>NUCLEOTIDE SEQUENCE [LARGE SCALE GENOMIC DNA]</scope>
    <source>
        <strain evidence="12">12FAK</strain>
    </source>
</reference>
<keyword evidence="7 9" id="KW-0862">Zinc</keyword>
<dbReference type="PANTHER" id="PTHR28570:SF2">
    <property type="entry name" value="M18 FAMILY AMINOPEPTIDASE 1-RELATED"/>
    <property type="match status" value="1"/>
</dbReference>
<keyword evidence="4 9" id="KW-0645">Protease</keyword>
<dbReference type="AlphaFoldDB" id="A0AAU9EE42"/>
<name>A0AAU9EE42_9BACT</name>
<keyword evidence="5 9" id="KW-0479">Metal-binding</keyword>
<evidence type="ECO:0000256" key="8">
    <source>
        <dbReference type="ARBA" id="ARBA00023049"/>
    </source>
</evidence>
<dbReference type="EMBL" id="AP028679">
    <property type="protein sequence ID" value="BEQ15383.1"/>
    <property type="molecule type" value="Genomic_DNA"/>
</dbReference>
<comment type="similarity">
    <text evidence="2 9">Belongs to the peptidase M18 family.</text>
</comment>
<dbReference type="Gene3D" id="3.40.630.10">
    <property type="entry name" value="Zn peptidases"/>
    <property type="match status" value="1"/>
</dbReference>
<evidence type="ECO:0000256" key="6">
    <source>
        <dbReference type="ARBA" id="ARBA00022801"/>
    </source>
</evidence>
<evidence type="ECO:0000313" key="11">
    <source>
        <dbReference type="EMBL" id="BEQ15383.1"/>
    </source>
</evidence>
<dbReference type="KEGG" id="dmp:FAK_24490"/>
<accession>A0AAU9EE42</accession>
<dbReference type="GO" id="GO:0005737">
    <property type="term" value="C:cytoplasm"/>
    <property type="evidence" value="ECO:0007669"/>
    <property type="project" value="UniProtKB-ARBA"/>
</dbReference>
<keyword evidence="3 9" id="KW-0031">Aminopeptidase</keyword>
<dbReference type="NCBIfam" id="NF002600">
    <property type="entry name" value="PRK02256.1"/>
    <property type="match status" value="1"/>
</dbReference>
<dbReference type="RefSeq" id="WP_338599708.1">
    <property type="nucleotide sequence ID" value="NZ_AP028679.1"/>
</dbReference>
<keyword evidence="6 9" id="KW-0378">Hydrolase</keyword>
<keyword evidence="12" id="KW-1185">Reference proteome</keyword>
<evidence type="ECO:0000256" key="2">
    <source>
        <dbReference type="ARBA" id="ARBA00008290"/>
    </source>
</evidence>
<evidence type="ECO:0000256" key="1">
    <source>
        <dbReference type="ARBA" id="ARBA00001947"/>
    </source>
</evidence>
<evidence type="ECO:0000256" key="7">
    <source>
        <dbReference type="ARBA" id="ARBA00022833"/>
    </source>
</evidence>
<dbReference type="GO" id="GO:0008237">
    <property type="term" value="F:metallopeptidase activity"/>
    <property type="evidence" value="ECO:0007669"/>
    <property type="project" value="UniProtKB-KW"/>
</dbReference>
<dbReference type="SUPFAM" id="SSF53187">
    <property type="entry name" value="Zn-dependent exopeptidases"/>
    <property type="match status" value="1"/>
</dbReference>
<evidence type="ECO:0000256" key="5">
    <source>
        <dbReference type="ARBA" id="ARBA00022723"/>
    </source>
</evidence>
<dbReference type="GO" id="GO:0006508">
    <property type="term" value="P:proteolysis"/>
    <property type="evidence" value="ECO:0007669"/>
    <property type="project" value="UniProtKB-KW"/>
</dbReference>
<keyword evidence="8 9" id="KW-0482">Metalloprotease</keyword>
<dbReference type="Proteomes" id="UP001366166">
    <property type="component" value="Chromosome"/>
</dbReference>
<dbReference type="Gene3D" id="2.30.250.10">
    <property type="entry name" value="Aminopeptidase i, Domain 2"/>
    <property type="match status" value="1"/>
</dbReference>
<evidence type="ECO:0000256" key="3">
    <source>
        <dbReference type="ARBA" id="ARBA00022438"/>
    </source>
</evidence>
<dbReference type="EC" id="3.4.11.-" evidence="10"/>
<protein>
    <recommendedName>
        <fullName evidence="10">M18 family aminopeptidase</fullName>
        <ecNumber evidence="10">3.4.11.-</ecNumber>
    </recommendedName>
</protein>
<dbReference type="GO" id="GO:0004177">
    <property type="term" value="F:aminopeptidase activity"/>
    <property type="evidence" value="ECO:0007669"/>
    <property type="project" value="UniProtKB-KW"/>
</dbReference>
<organism evidence="11 12">
    <name type="scientific">Desulfoferula mesophila</name>
    <dbReference type="NCBI Taxonomy" id="3058419"/>
    <lineage>
        <taxon>Bacteria</taxon>
        <taxon>Pseudomonadati</taxon>
        <taxon>Thermodesulfobacteriota</taxon>
        <taxon>Desulfarculia</taxon>
        <taxon>Desulfarculales</taxon>
        <taxon>Desulfarculaceae</taxon>
        <taxon>Desulfoferula</taxon>
    </lineage>
</organism>
<dbReference type="GO" id="GO:0008270">
    <property type="term" value="F:zinc ion binding"/>
    <property type="evidence" value="ECO:0007669"/>
    <property type="project" value="InterPro"/>
</dbReference>